<dbReference type="Pfam" id="PF02551">
    <property type="entry name" value="Acyl_CoA_thio"/>
    <property type="match status" value="1"/>
</dbReference>
<dbReference type="GO" id="GO:0047617">
    <property type="term" value="F:fatty acyl-CoA hydrolase activity"/>
    <property type="evidence" value="ECO:0007669"/>
    <property type="project" value="InterPro"/>
</dbReference>
<dbReference type="SUPFAM" id="SSF54637">
    <property type="entry name" value="Thioesterase/thiol ester dehydrase-isomerase"/>
    <property type="match status" value="2"/>
</dbReference>
<organism evidence="6 7">
    <name type="scientific">Georgenia yuyongxinii</name>
    <dbReference type="NCBI Taxonomy" id="2589797"/>
    <lineage>
        <taxon>Bacteria</taxon>
        <taxon>Bacillati</taxon>
        <taxon>Actinomycetota</taxon>
        <taxon>Actinomycetes</taxon>
        <taxon>Micrococcales</taxon>
        <taxon>Bogoriellaceae</taxon>
        <taxon>Georgenia</taxon>
    </lineage>
</organism>
<feature type="domain" description="Acyl-CoA thioesterase-like N-terminal HotDog" evidence="5">
    <location>
        <begin position="29"/>
        <end position="105"/>
    </location>
</feature>
<keyword evidence="2" id="KW-0378">Hydrolase</keyword>
<evidence type="ECO:0000259" key="4">
    <source>
        <dbReference type="Pfam" id="PF02551"/>
    </source>
</evidence>
<dbReference type="GO" id="GO:0006637">
    <property type="term" value="P:acyl-CoA metabolic process"/>
    <property type="evidence" value="ECO:0007669"/>
    <property type="project" value="InterPro"/>
</dbReference>
<dbReference type="CDD" id="cd03444">
    <property type="entry name" value="Thioesterase_II_repeat1"/>
    <property type="match status" value="1"/>
</dbReference>
<dbReference type="InterPro" id="IPR025652">
    <property type="entry name" value="TesB_C"/>
</dbReference>
<dbReference type="AlphaFoldDB" id="A0A552WXT6"/>
<evidence type="ECO:0000256" key="2">
    <source>
        <dbReference type="ARBA" id="ARBA00022801"/>
    </source>
</evidence>
<dbReference type="CDD" id="cd03445">
    <property type="entry name" value="Thioesterase_II_repeat2"/>
    <property type="match status" value="1"/>
</dbReference>
<sequence>MTALGEVLQVEETDADRFRGAVPRTPLRQVYGGHLIGQAMTAALATVPDGRRPHSLQTYFLRPGRPDEVIDYHVARTRDGSAFTSRTVEAWQGGRLVAQVSVSFTTAQDGHAFAPGMPSAPDPTGLPTLPALVAADPDGWPALYRHFEHFDVRYVVAPRDRLTGPEGRPTGGAQVWLKTLAPQPYPAAWHATALAYVSDLSLLSVTLPVQSLRPGLPGLQMASLDHVVWFHRPCRVDEWLLYDQGVVATGSSLGLAQGHLFGSDGELVASVMQQGLVRARRTDARGGGQDARAGGSVHAATT</sequence>
<dbReference type="Pfam" id="PF13622">
    <property type="entry name" value="4HBT_3"/>
    <property type="match status" value="1"/>
</dbReference>
<proteinExistence type="inferred from homology"/>
<feature type="region of interest" description="Disordered" evidence="3">
    <location>
        <begin position="281"/>
        <end position="302"/>
    </location>
</feature>
<accession>A0A552WXT6</accession>
<gene>
    <name evidence="6" type="ORF">FJ693_00605</name>
</gene>
<comment type="caution">
    <text evidence="6">The sequence shown here is derived from an EMBL/GenBank/DDBJ whole genome shotgun (WGS) entry which is preliminary data.</text>
</comment>
<dbReference type="InterPro" id="IPR029069">
    <property type="entry name" value="HotDog_dom_sf"/>
</dbReference>
<keyword evidence="7" id="KW-1185">Reference proteome</keyword>
<dbReference type="InterPro" id="IPR049449">
    <property type="entry name" value="TesB_ACOT8-like_N"/>
</dbReference>
<dbReference type="InterPro" id="IPR042171">
    <property type="entry name" value="Acyl-CoA_hotdog"/>
</dbReference>
<feature type="domain" description="Acyl-CoA thioesterase 2 C-terminal" evidence="4">
    <location>
        <begin position="166"/>
        <end position="276"/>
    </location>
</feature>
<dbReference type="PANTHER" id="PTHR11066:SF34">
    <property type="entry name" value="ACYL-COENZYME A THIOESTERASE 8"/>
    <property type="match status" value="1"/>
</dbReference>
<evidence type="ECO:0000313" key="6">
    <source>
        <dbReference type="EMBL" id="TRW47638.1"/>
    </source>
</evidence>
<dbReference type="PANTHER" id="PTHR11066">
    <property type="entry name" value="ACYL-COA THIOESTERASE"/>
    <property type="match status" value="1"/>
</dbReference>
<dbReference type="Proteomes" id="UP000318693">
    <property type="component" value="Unassembled WGS sequence"/>
</dbReference>
<dbReference type="InterPro" id="IPR003703">
    <property type="entry name" value="Acyl_CoA_thio"/>
</dbReference>
<evidence type="ECO:0000259" key="5">
    <source>
        <dbReference type="Pfam" id="PF13622"/>
    </source>
</evidence>
<reference evidence="6 7" key="1">
    <citation type="submission" date="2019-07" db="EMBL/GenBank/DDBJ databases">
        <title>Georgenia wutianyii sp. nov. and Georgenia *** sp. nov. isolated from plateau pika (Ochotona curzoniae) in the Qinghai-Tibet plateau of China.</title>
        <authorList>
            <person name="Tian Z."/>
        </authorList>
    </citation>
    <scope>NUCLEOTIDE SEQUENCE [LARGE SCALE GENOMIC DNA]</scope>
    <source>
        <strain evidence="6 7">Z446</strain>
    </source>
</reference>
<dbReference type="Gene3D" id="2.40.160.210">
    <property type="entry name" value="Acyl-CoA thioesterase, double hotdog domain"/>
    <property type="match status" value="1"/>
</dbReference>
<protein>
    <submittedName>
        <fullName evidence="6">Acyl-CoA thioesterase II</fullName>
    </submittedName>
</protein>
<evidence type="ECO:0000256" key="1">
    <source>
        <dbReference type="ARBA" id="ARBA00006538"/>
    </source>
</evidence>
<evidence type="ECO:0000256" key="3">
    <source>
        <dbReference type="SAM" id="MobiDB-lite"/>
    </source>
</evidence>
<comment type="similarity">
    <text evidence="1">Belongs to the C/M/P thioester hydrolase family.</text>
</comment>
<name>A0A552WXT6_9MICO</name>
<evidence type="ECO:0000313" key="7">
    <source>
        <dbReference type="Proteomes" id="UP000318693"/>
    </source>
</evidence>
<dbReference type="GO" id="GO:0009062">
    <property type="term" value="P:fatty acid catabolic process"/>
    <property type="evidence" value="ECO:0007669"/>
    <property type="project" value="TreeGrafter"/>
</dbReference>
<dbReference type="RefSeq" id="WP_143416592.1">
    <property type="nucleotide sequence ID" value="NZ_VJXR01000001.1"/>
</dbReference>
<dbReference type="EMBL" id="VJXR01000001">
    <property type="protein sequence ID" value="TRW47638.1"/>
    <property type="molecule type" value="Genomic_DNA"/>
</dbReference>